<protein>
    <submittedName>
        <fullName evidence="1">Uncharacterized protein</fullName>
    </submittedName>
</protein>
<accession>A0A7J3ZIE8</accession>
<sequence length="74" mass="8243">MARGKGCMKAVLRMLTKRGCVSYDELERAGIPRDVVHIYALRLERDGITSRLLDALDRKMALCIGYVDEGGSID</sequence>
<dbReference type="EMBL" id="DRZC01000004">
    <property type="protein sequence ID" value="HHQ79857.1"/>
    <property type="molecule type" value="Genomic_DNA"/>
</dbReference>
<organism evidence="1">
    <name type="scientific">Fervidicoccus fontis</name>
    <dbReference type="NCBI Taxonomy" id="683846"/>
    <lineage>
        <taxon>Archaea</taxon>
        <taxon>Thermoproteota</taxon>
        <taxon>Thermoprotei</taxon>
        <taxon>Fervidicoccales</taxon>
        <taxon>Fervidicoccaceae</taxon>
        <taxon>Fervidicoccus</taxon>
    </lineage>
</organism>
<gene>
    <name evidence="1" type="ORF">ENM78_00095</name>
</gene>
<reference evidence="1" key="1">
    <citation type="journal article" date="2020" name="mSystems">
        <title>Genome- and Community-Level Interaction Insights into Carbon Utilization and Element Cycling Functions of Hydrothermarchaeota in Hydrothermal Sediment.</title>
        <authorList>
            <person name="Zhou Z."/>
            <person name="Liu Y."/>
            <person name="Xu W."/>
            <person name="Pan J."/>
            <person name="Luo Z.H."/>
            <person name="Li M."/>
        </authorList>
    </citation>
    <scope>NUCLEOTIDE SEQUENCE [LARGE SCALE GENOMIC DNA]</scope>
    <source>
        <strain evidence="1">SpSt-1116</strain>
    </source>
</reference>
<name>A0A7J3ZIE8_9CREN</name>
<dbReference type="AlphaFoldDB" id="A0A7J3ZIE8"/>
<evidence type="ECO:0000313" key="1">
    <source>
        <dbReference type="EMBL" id="HHQ79857.1"/>
    </source>
</evidence>
<comment type="caution">
    <text evidence="1">The sequence shown here is derived from an EMBL/GenBank/DDBJ whole genome shotgun (WGS) entry which is preliminary data.</text>
</comment>
<proteinExistence type="predicted"/>